<name>A0A1B6FGK3_9HEMI</name>
<dbReference type="EMBL" id="GECZ01020438">
    <property type="protein sequence ID" value="JAS49331.1"/>
    <property type="molecule type" value="Transcribed_RNA"/>
</dbReference>
<dbReference type="AlphaFoldDB" id="A0A1B6FGK3"/>
<protein>
    <submittedName>
        <fullName evidence="1">Uncharacterized protein</fullName>
    </submittedName>
</protein>
<accession>A0A1B6FGK3</accession>
<dbReference type="InterPro" id="IPR036690">
    <property type="entry name" value="Fdx_antiC-bd_sf"/>
</dbReference>
<proteinExistence type="predicted"/>
<gene>
    <name evidence="1" type="ORF">g.15660</name>
</gene>
<sequence>MSMLVTEAVKRVSTVKTPLFMFLKKENPPRILLEDLNKWFSVENMTEDMIFEFLDCHMRNPFSNPQSPSSYIYKTLLEKLSLKFNTYEPVESYYNMGSKPSVVDVMKIFSKLKEETVNSDCSVVRVLMKTKPVVLKDFSKAPVRCQLMIFGSELTSVFYEYLSHLITVFQSDWLLNVIKIEDTAWKSKMLFTPLKPDKFQAFNAVETLVLPNGISCHIIHVDLLAQVLFKLEDWRSLWDGKVDSSNSGKPTFHPTSLFPKEHAFDLGLSVPLHLKDQFENRFLLVLWLLAGDMIIKTELLSTYFPTDRELVCYCYRITYTSHTAPLHRKRVIHIHENIIAKFISKSLRVNIT</sequence>
<organism evidence="1">
    <name type="scientific">Cuerna arida</name>
    <dbReference type="NCBI Taxonomy" id="1464854"/>
    <lineage>
        <taxon>Eukaryota</taxon>
        <taxon>Metazoa</taxon>
        <taxon>Ecdysozoa</taxon>
        <taxon>Arthropoda</taxon>
        <taxon>Hexapoda</taxon>
        <taxon>Insecta</taxon>
        <taxon>Pterygota</taxon>
        <taxon>Neoptera</taxon>
        <taxon>Paraneoptera</taxon>
        <taxon>Hemiptera</taxon>
        <taxon>Auchenorrhyncha</taxon>
        <taxon>Membracoidea</taxon>
        <taxon>Cicadellidae</taxon>
        <taxon>Cicadellinae</taxon>
        <taxon>Proconiini</taxon>
        <taxon>Cuerna</taxon>
    </lineage>
</organism>
<reference evidence="1" key="1">
    <citation type="submission" date="2015-11" db="EMBL/GenBank/DDBJ databases">
        <title>De novo transcriptome assembly of four potential Pierce s Disease insect vectors from Arizona vineyards.</title>
        <authorList>
            <person name="Tassone E.E."/>
        </authorList>
    </citation>
    <scope>NUCLEOTIDE SEQUENCE</scope>
</reference>
<dbReference type="Gene3D" id="3.30.70.380">
    <property type="entry name" value="Ferrodoxin-fold anticodon-binding domain"/>
    <property type="match status" value="1"/>
</dbReference>
<evidence type="ECO:0000313" key="1">
    <source>
        <dbReference type="EMBL" id="JAS49331.1"/>
    </source>
</evidence>